<keyword evidence="3" id="KW-0804">Transcription</keyword>
<protein>
    <submittedName>
        <fullName evidence="5">GntR family transcriptional regulator</fullName>
    </submittedName>
</protein>
<dbReference type="GO" id="GO:0003677">
    <property type="term" value="F:DNA binding"/>
    <property type="evidence" value="ECO:0007669"/>
    <property type="project" value="UniProtKB-KW"/>
</dbReference>
<keyword evidence="1" id="KW-0805">Transcription regulation</keyword>
<dbReference type="Gene3D" id="1.20.120.530">
    <property type="entry name" value="GntR ligand-binding domain-like"/>
    <property type="match status" value="1"/>
</dbReference>
<sequence>MDDHDVIDDTAEESLAEETYRLLLAEILSARLAGGSVVQQRRLASRYAVSRSPMRHALGRLEGEGLLVRNDKGVLCVRVITLKDYLDSLAMRMLLEPSAAAAAAGRMAVTTLHSLEAMLDAIEADAEPDPEFVWQFDDALHMSIADASGNGFMAATIGEMRRYTTIFERQMAVVRAKPGVAEHRGILAALAGSDPEAARQAMTRHLEAVRQGVLTNF</sequence>
<dbReference type="RefSeq" id="WP_174182212.1">
    <property type="nucleotide sequence ID" value="NZ_CP157961.1"/>
</dbReference>
<gene>
    <name evidence="5" type="ORF">ABM479_23945</name>
</gene>
<dbReference type="InterPro" id="IPR036390">
    <property type="entry name" value="WH_DNA-bd_sf"/>
</dbReference>
<evidence type="ECO:0000256" key="2">
    <source>
        <dbReference type="ARBA" id="ARBA00023125"/>
    </source>
</evidence>
<dbReference type="EMBL" id="CP157961">
    <property type="protein sequence ID" value="XBT95015.1"/>
    <property type="molecule type" value="Genomic_DNA"/>
</dbReference>
<accession>A0AAU7RXX3</accession>
<feature type="domain" description="HTH gntR-type" evidence="4">
    <location>
        <begin position="13"/>
        <end position="79"/>
    </location>
</feature>
<organism evidence="5">
    <name type="scientific">Rhizobium sp. ZPR3</name>
    <dbReference type="NCBI Taxonomy" id="3158967"/>
    <lineage>
        <taxon>Bacteria</taxon>
        <taxon>Pseudomonadati</taxon>
        <taxon>Pseudomonadota</taxon>
        <taxon>Alphaproteobacteria</taxon>
        <taxon>Hyphomicrobiales</taxon>
        <taxon>Rhizobiaceae</taxon>
        <taxon>Rhizobium/Agrobacterium group</taxon>
        <taxon>Rhizobium</taxon>
    </lineage>
</organism>
<dbReference type="InterPro" id="IPR036388">
    <property type="entry name" value="WH-like_DNA-bd_sf"/>
</dbReference>
<proteinExistence type="predicted"/>
<dbReference type="SMART" id="SM00895">
    <property type="entry name" value="FCD"/>
    <property type="match status" value="1"/>
</dbReference>
<name>A0AAU7RXX3_9HYPH</name>
<dbReference type="PANTHER" id="PTHR43537:SF24">
    <property type="entry name" value="GLUCONATE OPERON TRANSCRIPTIONAL REPRESSOR"/>
    <property type="match status" value="1"/>
</dbReference>
<dbReference type="AlphaFoldDB" id="A0AAU7RXX3"/>
<keyword evidence="2" id="KW-0238">DNA-binding</keyword>
<dbReference type="PROSITE" id="PS50949">
    <property type="entry name" value="HTH_GNTR"/>
    <property type="match status" value="1"/>
</dbReference>
<dbReference type="InterPro" id="IPR008920">
    <property type="entry name" value="TF_FadR/GntR_C"/>
</dbReference>
<evidence type="ECO:0000259" key="4">
    <source>
        <dbReference type="PROSITE" id="PS50949"/>
    </source>
</evidence>
<evidence type="ECO:0000256" key="1">
    <source>
        <dbReference type="ARBA" id="ARBA00023015"/>
    </source>
</evidence>
<evidence type="ECO:0000256" key="3">
    <source>
        <dbReference type="ARBA" id="ARBA00023163"/>
    </source>
</evidence>
<reference evidence="5" key="1">
    <citation type="submission" date="2024-06" db="EMBL/GenBank/DDBJ databases">
        <authorList>
            <person name="Li T."/>
            <person name="Gao R."/>
        </authorList>
    </citation>
    <scope>NUCLEOTIDE SEQUENCE</scope>
    <source>
        <strain evidence="5">ZPR3</strain>
        <plasmid evidence="5">unnamed1</plasmid>
    </source>
</reference>
<dbReference type="PANTHER" id="PTHR43537">
    <property type="entry name" value="TRANSCRIPTIONAL REGULATOR, GNTR FAMILY"/>
    <property type="match status" value="1"/>
</dbReference>
<dbReference type="SUPFAM" id="SSF46785">
    <property type="entry name" value="Winged helix' DNA-binding domain"/>
    <property type="match status" value="1"/>
</dbReference>
<dbReference type="Gene3D" id="1.10.10.10">
    <property type="entry name" value="Winged helix-like DNA-binding domain superfamily/Winged helix DNA-binding domain"/>
    <property type="match status" value="1"/>
</dbReference>
<dbReference type="InterPro" id="IPR011711">
    <property type="entry name" value="GntR_C"/>
</dbReference>
<dbReference type="PRINTS" id="PR00035">
    <property type="entry name" value="HTHGNTR"/>
</dbReference>
<dbReference type="Pfam" id="PF07729">
    <property type="entry name" value="FCD"/>
    <property type="match status" value="1"/>
</dbReference>
<dbReference type="Pfam" id="PF00392">
    <property type="entry name" value="GntR"/>
    <property type="match status" value="1"/>
</dbReference>
<dbReference type="SUPFAM" id="SSF48008">
    <property type="entry name" value="GntR ligand-binding domain-like"/>
    <property type="match status" value="1"/>
</dbReference>
<evidence type="ECO:0000313" key="5">
    <source>
        <dbReference type="EMBL" id="XBT95015.1"/>
    </source>
</evidence>
<dbReference type="GO" id="GO:0003700">
    <property type="term" value="F:DNA-binding transcription factor activity"/>
    <property type="evidence" value="ECO:0007669"/>
    <property type="project" value="InterPro"/>
</dbReference>
<keyword evidence="5" id="KW-0614">Plasmid</keyword>
<geneLocation type="plasmid" evidence="5">
    <name>unnamed1</name>
</geneLocation>
<dbReference type="InterPro" id="IPR000524">
    <property type="entry name" value="Tscrpt_reg_HTH_GntR"/>
</dbReference>
<dbReference type="SMART" id="SM00345">
    <property type="entry name" value="HTH_GNTR"/>
    <property type="match status" value="1"/>
</dbReference>